<accession>A0A8S1CP85</accession>
<reference evidence="2 3" key="1">
    <citation type="submission" date="2020-04" db="EMBL/GenBank/DDBJ databases">
        <authorList>
            <person name="Alioto T."/>
            <person name="Alioto T."/>
            <person name="Gomez Garrido J."/>
        </authorList>
    </citation>
    <scope>NUCLEOTIDE SEQUENCE [LARGE SCALE GENOMIC DNA]</scope>
</reference>
<dbReference type="CDD" id="cd23992">
    <property type="entry name" value="PBP_GOBP"/>
    <property type="match status" value="1"/>
</dbReference>
<feature type="chain" id="PRO_5035884555" evidence="1">
    <location>
        <begin position="22"/>
        <end position="152"/>
    </location>
</feature>
<comment type="caution">
    <text evidence="2">The sequence shown here is derived from an EMBL/GenBank/DDBJ whole genome shotgun (WGS) entry which is preliminary data.</text>
</comment>
<feature type="signal peptide" evidence="1">
    <location>
        <begin position="1"/>
        <end position="21"/>
    </location>
</feature>
<dbReference type="OrthoDB" id="7665616at2759"/>
<gene>
    <name evidence="2" type="ORF">CLODIP_2_CD13303</name>
</gene>
<dbReference type="InterPro" id="IPR036728">
    <property type="entry name" value="PBP_GOBP_sf"/>
</dbReference>
<keyword evidence="3" id="KW-1185">Reference proteome</keyword>
<organism evidence="2 3">
    <name type="scientific">Cloeon dipterum</name>
    <dbReference type="NCBI Taxonomy" id="197152"/>
    <lineage>
        <taxon>Eukaryota</taxon>
        <taxon>Metazoa</taxon>
        <taxon>Ecdysozoa</taxon>
        <taxon>Arthropoda</taxon>
        <taxon>Hexapoda</taxon>
        <taxon>Insecta</taxon>
        <taxon>Pterygota</taxon>
        <taxon>Palaeoptera</taxon>
        <taxon>Ephemeroptera</taxon>
        <taxon>Pisciforma</taxon>
        <taxon>Baetidae</taxon>
        <taxon>Cloeon</taxon>
    </lineage>
</organism>
<evidence type="ECO:0000256" key="1">
    <source>
        <dbReference type="SAM" id="SignalP"/>
    </source>
</evidence>
<dbReference type="GO" id="GO:0005549">
    <property type="term" value="F:odorant binding"/>
    <property type="evidence" value="ECO:0007669"/>
    <property type="project" value="InterPro"/>
</dbReference>
<evidence type="ECO:0000313" key="2">
    <source>
        <dbReference type="EMBL" id="CAB3372265.1"/>
    </source>
</evidence>
<sequence>MRRWAPLFGFFVLCTAIQGKAVDEKWQKLGEKYRMDCIAELEIPSDDVITPNDTLAKTKLEEFTPKQRCLMKCVAEKFIGVNFDDLDEFYKKSFELLEEFSDSVPKKKLDTYKEAIEKCKGTRGANNCDSVVLIHLCEKAIISKYDFSSDED</sequence>
<evidence type="ECO:0000313" key="3">
    <source>
        <dbReference type="Proteomes" id="UP000494165"/>
    </source>
</evidence>
<protein>
    <submittedName>
        <fullName evidence="2">Uncharacterized protein</fullName>
    </submittedName>
</protein>
<keyword evidence="1" id="KW-0732">Signal</keyword>
<dbReference type="Proteomes" id="UP000494165">
    <property type="component" value="Unassembled WGS sequence"/>
</dbReference>
<dbReference type="AlphaFoldDB" id="A0A8S1CP85"/>
<dbReference type="InterPro" id="IPR006170">
    <property type="entry name" value="PBP/GOBP"/>
</dbReference>
<name>A0A8S1CP85_9INSE</name>
<dbReference type="Gene3D" id="1.10.238.20">
    <property type="entry name" value="Pheromone/general odorant binding protein domain"/>
    <property type="match status" value="1"/>
</dbReference>
<proteinExistence type="predicted"/>
<dbReference type="SUPFAM" id="SSF47565">
    <property type="entry name" value="Insect pheromone/odorant-binding proteins"/>
    <property type="match status" value="1"/>
</dbReference>
<dbReference type="Pfam" id="PF01395">
    <property type="entry name" value="PBP_GOBP"/>
    <property type="match status" value="1"/>
</dbReference>
<dbReference type="EMBL" id="CADEPI010000071">
    <property type="protein sequence ID" value="CAB3372265.1"/>
    <property type="molecule type" value="Genomic_DNA"/>
</dbReference>